<reference evidence="9 10" key="1">
    <citation type="submission" date="2018-05" db="EMBL/GenBank/DDBJ databases">
        <title>Amnibacterium sp. M8JJ-5, whole genome shotgun sequence.</title>
        <authorList>
            <person name="Tuo L."/>
        </authorList>
    </citation>
    <scope>NUCLEOTIDE SEQUENCE [LARGE SCALE GENOMIC DNA]</scope>
    <source>
        <strain evidence="9 10">M8JJ-5</strain>
    </source>
</reference>
<dbReference type="Proteomes" id="UP000244893">
    <property type="component" value="Unassembled WGS sequence"/>
</dbReference>
<feature type="transmembrane region" description="Helical" evidence="7">
    <location>
        <begin position="36"/>
        <end position="62"/>
    </location>
</feature>
<feature type="domain" description="ABC transmembrane type-1" evidence="8">
    <location>
        <begin position="92"/>
        <end position="305"/>
    </location>
</feature>
<dbReference type="Gene3D" id="1.10.3720.10">
    <property type="entry name" value="MetI-like"/>
    <property type="match status" value="1"/>
</dbReference>
<dbReference type="EMBL" id="QEOP01000001">
    <property type="protein sequence ID" value="PVZ96354.1"/>
    <property type="molecule type" value="Genomic_DNA"/>
</dbReference>
<accession>A0A2V1HZR7</accession>
<dbReference type="CDD" id="cd06261">
    <property type="entry name" value="TM_PBP2"/>
    <property type="match status" value="1"/>
</dbReference>
<dbReference type="AlphaFoldDB" id="A0A2V1HZR7"/>
<feature type="transmembrane region" description="Helical" evidence="7">
    <location>
        <begin position="125"/>
        <end position="146"/>
    </location>
</feature>
<evidence type="ECO:0000313" key="10">
    <source>
        <dbReference type="Proteomes" id="UP000244893"/>
    </source>
</evidence>
<dbReference type="PANTHER" id="PTHR30193">
    <property type="entry name" value="ABC TRANSPORTER PERMEASE PROTEIN"/>
    <property type="match status" value="1"/>
</dbReference>
<sequence length="316" mass="34465">MRKIRNVAISPAPQVTARRRGRASGPDYGSRLFASWWWAIPALVASLLIHYVAVAAGGTFAFTNWKGIGSFEWVGLDNFVKIFSGDLGRTAIVNTLILAFGFVVGTNLLGVLLALGLNRGVKTRYFLRVVIFMPTVLSPLAVSYIWRFIYQPEGPLNSFLGSVGLESWQRTWLADPTTSLWTILIVMVWQSTGLVMVIYLAGLAGVPQELEEAAAIDGASVFQRFRLVVFPLIRPSFVIASTLMLIQGLRVFDQVMALTGGGPFNATETLATQVYKQTFAYGQFGYGAALSLVLTVLIIVISLAQMALTSSREGKS</sequence>
<comment type="subcellular location">
    <subcellularLocation>
        <location evidence="1 7">Cell membrane</location>
        <topology evidence="1 7">Multi-pass membrane protein</topology>
    </subcellularLocation>
</comment>
<dbReference type="GO" id="GO:0055085">
    <property type="term" value="P:transmembrane transport"/>
    <property type="evidence" value="ECO:0007669"/>
    <property type="project" value="InterPro"/>
</dbReference>
<evidence type="ECO:0000256" key="3">
    <source>
        <dbReference type="ARBA" id="ARBA00022475"/>
    </source>
</evidence>
<keyword evidence="3" id="KW-1003">Cell membrane</keyword>
<keyword evidence="6 7" id="KW-0472">Membrane</keyword>
<evidence type="ECO:0000256" key="1">
    <source>
        <dbReference type="ARBA" id="ARBA00004651"/>
    </source>
</evidence>
<evidence type="ECO:0000313" key="9">
    <source>
        <dbReference type="EMBL" id="PVZ96354.1"/>
    </source>
</evidence>
<evidence type="ECO:0000256" key="5">
    <source>
        <dbReference type="ARBA" id="ARBA00022989"/>
    </source>
</evidence>
<proteinExistence type="inferred from homology"/>
<keyword evidence="10" id="KW-1185">Reference proteome</keyword>
<dbReference type="PROSITE" id="PS50928">
    <property type="entry name" value="ABC_TM1"/>
    <property type="match status" value="1"/>
</dbReference>
<keyword evidence="5 7" id="KW-1133">Transmembrane helix</keyword>
<dbReference type="InterPro" id="IPR035906">
    <property type="entry name" value="MetI-like_sf"/>
</dbReference>
<protein>
    <submittedName>
        <fullName evidence="9">Sugar ABC transporter permease</fullName>
    </submittedName>
</protein>
<dbReference type="PANTHER" id="PTHR30193:SF37">
    <property type="entry name" value="INNER MEMBRANE ABC TRANSPORTER PERMEASE PROTEIN YCJO"/>
    <property type="match status" value="1"/>
</dbReference>
<name>A0A2V1HZR7_9MICO</name>
<dbReference type="GO" id="GO:0005886">
    <property type="term" value="C:plasma membrane"/>
    <property type="evidence" value="ECO:0007669"/>
    <property type="project" value="UniProtKB-SubCell"/>
</dbReference>
<dbReference type="OrthoDB" id="3614395at2"/>
<feature type="transmembrane region" description="Helical" evidence="7">
    <location>
        <begin position="91"/>
        <end position="113"/>
    </location>
</feature>
<feature type="transmembrane region" description="Helical" evidence="7">
    <location>
        <begin position="180"/>
        <end position="206"/>
    </location>
</feature>
<evidence type="ECO:0000256" key="2">
    <source>
        <dbReference type="ARBA" id="ARBA00022448"/>
    </source>
</evidence>
<feature type="transmembrane region" description="Helical" evidence="7">
    <location>
        <begin position="227"/>
        <end position="246"/>
    </location>
</feature>
<evidence type="ECO:0000256" key="6">
    <source>
        <dbReference type="ARBA" id="ARBA00023136"/>
    </source>
</evidence>
<dbReference type="InterPro" id="IPR051393">
    <property type="entry name" value="ABC_transporter_permease"/>
</dbReference>
<comment type="similarity">
    <text evidence="7">Belongs to the binding-protein-dependent transport system permease family.</text>
</comment>
<dbReference type="Pfam" id="PF00528">
    <property type="entry name" value="BPD_transp_1"/>
    <property type="match status" value="1"/>
</dbReference>
<comment type="caution">
    <text evidence="9">The sequence shown here is derived from an EMBL/GenBank/DDBJ whole genome shotgun (WGS) entry which is preliminary data.</text>
</comment>
<dbReference type="InterPro" id="IPR000515">
    <property type="entry name" value="MetI-like"/>
</dbReference>
<dbReference type="SUPFAM" id="SSF161098">
    <property type="entry name" value="MetI-like"/>
    <property type="match status" value="1"/>
</dbReference>
<evidence type="ECO:0000259" key="8">
    <source>
        <dbReference type="PROSITE" id="PS50928"/>
    </source>
</evidence>
<evidence type="ECO:0000256" key="7">
    <source>
        <dbReference type="RuleBase" id="RU363032"/>
    </source>
</evidence>
<evidence type="ECO:0000256" key="4">
    <source>
        <dbReference type="ARBA" id="ARBA00022692"/>
    </source>
</evidence>
<keyword evidence="4 7" id="KW-0812">Transmembrane</keyword>
<gene>
    <name evidence="9" type="ORF">DDQ50_04390</name>
</gene>
<feature type="transmembrane region" description="Helical" evidence="7">
    <location>
        <begin position="284"/>
        <end position="308"/>
    </location>
</feature>
<organism evidence="9 10">
    <name type="scientific">Amnibacterium flavum</name>
    <dbReference type="NCBI Taxonomy" id="2173173"/>
    <lineage>
        <taxon>Bacteria</taxon>
        <taxon>Bacillati</taxon>
        <taxon>Actinomycetota</taxon>
        <taxon>Actinomycetes</taxon>
        <taxon>Micrococcales</taxon>
        <taxon>Microbacteriaceae</taxon>
        <taxon>Amnibacterium</taxon>
    </lineage>
</organism>
<keyword evidence="2 7" id="KW-0813">Transport</keyword>